<evidence type="ECO:0000313" key="3">
    <source>
        <dbReference type="EMBL" id="KAG8175131.1"/>
    </source>
</evidence>
<dbReference type="Proteomes" id="UP000827092">
    <property type="component" value="Unassembled WGS sequence"/>
</dbReference>
<dbReference type="Pfam" id="PF12762">
    <property type="entry name" value="DDE_Tnp_IS1595"/>
    <property type="match status" value="1"/>
</dbReference>
<feature type="region of interest" description="Disordered" evidence="1">
    <location>
        <begin position="160"/>
        <end position="179"/>
    </location>
</feature>
<dbReference type="EMBL" id="JAFNEN010001062">
    <property type="protein sequence ID" value="KAG8175131.1"/>
    <property type="molecule type" value="Genomic_DNA"/>
</dbReference>
<dbReference type="PANTHER" id="PTHR47163:SF2">
    <property type="entry name" value="SI:DKEY-17M8.2"/>
    <property type="match status" value="1"/>
</dbReference>
<dbReference type="SMART" id="SM01126">
    <property type="entry name" value="DDE_Tnp_IS1595"/>
    <property type="match status" value="1"/>
</dbReference>
<evidence type="ECO:0000313" key="4">
    <source>
        <dbReference type="Proteomes" id="UP000827092"/>
    </source>
</evidence>
<gene>
    <name evidence="3" type="ORF">JTE90_023413</name>
</gene>
<dbReference type="PANTHER" id="PTHR47163">
    <property type="entry name" value="DDE_TNP_IS1595 DOMAIN-CONTAINING PROTEIN"/>
    <property type="match status" value="1"/>
</dbReference>
<feature type="compositionally biased region" description="Basic and acidic residues" evidence="1">
    <location>
        <begin position="160"/>
        <end position="178"/>
    </location>
</feature>
<name>A0AAV6TU64_9ARAC</name>
<dbReference type="AlphaFoldDB" id="A0AAV6TU64"/>
<proteinExistence type="predicted"/>
<comment type="caution">
    <text evidence="3">The sequence shown here is derived from an EMBL/GenBank/DDBJ whole genome shotgun (WGS) entry which is preliminary data.</text>
</comment>
<protein>
    <recommendedName>
        <fullName evidence="2">ISXO2-like transposase domain-containing protein</fullName>
    </recommendedName>
</protein>
<reference evidence="3 4" key="1">
    <citation type="journal article" date="2022" name="Nat. Ecol. Evol.">
        <title>A masculinizing supergene underlies an exaggerated male reproductive morph in a spider.</title>
        <authorList>
            <person name="Hendrickx F."/>
            <person name="De Corte Z."/>
            <person name="Sonet G."/>
            <person name="Van Belleghem S.M."/>
            <person name="Kostlbacher S."/>
            <person name="Vangestel C."/>
        </authorList>
    </citation>
    <scope>NUCLEOTIDE SEQUENCE [LARGE SCALE GENOMIC DNA]</scope>
    <source>
        <strain evidence="3">W744_W776</strain>
    </source>
</reference>
<organism evidence="3 4">
    <name type="scientific">Oedothorax gibbosus</name>
    <dbReference type="NCBI Taxonomy" id="931172"/>
    <lineage>
        <taxon>Eukaryota</taxon>
        <taxon>Metazoa</taxon>
        <taxon>Ecdysozoa</taxon>
        <taxon>Arthropoda</taxon>
        <taxon>Chelicerata</taxon>
        <taxon>Arachnida</taxon>
        <taxon>Araneae</taxon>
        <taxon>Araneomorphae</taxon>
        <taxon>Entelegynae</taxon>
        <taxon>Araneoidea</taxon>
        <taxon>Linyphiidae</taxon>
        <taxon>Erigoninae</taxon>
        <taxon>Oedothorax</taxon>
    </lineage>
</organism>
<sequence length="320" mass="37087">MATKSGITGRINSFFFAQMYVEGQREDVCNKNCIDWCVKAGLLPSSYECPGCKESMQLKKRKGKGDNWEWRCRNMTHEVKRSIRKGTWFEKSKLSIPEILLMTWFWINKYRPLTIKNEIDCASNTISEWFTLCRDVCVKVCINTSEKLGGPGKVVEFEEGKYGTKNPRQERKEGKQENPEEGEWVYVGLERETDRCFFVVKPVRNKESLYHTLRDWILPGTTIMTDLWSVFDCLEDEDFQVLKDMNDLKFKTPDYGGSYNAIEGAGIKRGLKGHSQFKDHADGHLAEYMWRCKNSAEIQRLFLAFVEAIVSIYPPQTADV</sequence>
<dbReference type="InterPro" id="IPR024445">
    <property type="entry name" value="Tnp_ISXO2-like"/>
</dbReference>
<evidence type="ECO:0000259" key="2">
    <source>
        <dbReference type="SMART" id="SM01126"/>
    </source>
</evidence>
<dbReference type="InterPro" id="IPR053164">
    <property type="entry name" value="IS1016-like_transposase"/>
</dbReference>
<feature type="domain" description="ISXO2-like transposase" evidence="2">
    <location>
        <begin position="147"/>
        <end position="293"/>
    </location>
</feature>
<accession>A0AAV6TU64</accession>
<keyword evidence="4" id="KW-1185">Reference proteome</keyword>
<evidence type="ECO:0000256" key="1">
    <source>
        <dbReference type="SAM" id="MobiDB-lite"/>
    </source>
</evidence>